<dbReference type="Proteomes" id="UP000679749">
    <property type="component" value="Unassembled WGS sequence"/>
</dbReference>
<keyword evidence="3" id="KW-1185">Reference proteome</keyword>
<name>A0A942U183_9BACI</name>
<protein>
    <submittedName>
        <fullName evidence="2">InlB B-repeat-containing protein</fullName>
    </submittedName>
</protein>
<evidence type="ECO:0000313" key="3">
    <source>
        <dbReference type="Proteomes" id="UP000679749"/>
    </source>
</evidence>
<dbReference type="InterPro" id="IPR013378">
    <property type="entry name" value="InlB-like_B-rpt"/>
</dbReference>
<comment type="caution">
    <text evidence="2">The sequence shown here is derived from an EMBL/GenBank/DDBJ whole genome shotgun (WGS) entry which is preliminary data.</text>
</comment>
<evidence type="ECO:0000256" key="1">
    <source>
        <dbReference type="ARBA" id="ARBA00004196"/>
    </source>
</evidence>
<dbReference type="GO" id="GO:0030313">
    <property type="term" value="C:cell envelope"/>
    <property type="evidence" value="ECO:0007669"/>
    <property type="project" value="UniProtKB-SubCell"/>
</dbReference>
<reference evidence="2" key="1">
    <citation type="submission" date="2021-05" db="EMBL/GenBank/DDBJ databases">
        <title>Novel Bacillus species.</title>
        <authorList>
            <person name="Liu G."/>
        </authorList>
    </citation>
    <scope>NUCLEOTIDE SEQUENCE</scope>
    <source>
        <strain evidence="2">FJAT-49825</strain>
    </source>
</reference>
<proteinExistence type="predicted"/>
<gene>
    <name evidence="2" type="ORF">KHA99_09550</name>
</gene>
<dbReference type="Pfam" id="PF18889">
    <property type="entry name" value="Beta_helix_3"/>
    <property type="match status" value="3"/>
</dbReference>
<dbReference type="RefSeq" id="WP_213117224.1">
    <property type="nucleotide sequence ID" value="NZ_JAGYPF010000002.1"/>
</dbReference>
<dbReference type="InterPro" id="IPR042229">
    <property type="entry name" value="Listeria/Bacterioides_rpt_sf"/>
</dbReference>
<comment type="subcellular location">
    <subcellularLocation>
        <location evidence="1">Cell envelope</location>
    </subcellularLocation>
</comment>
<evidence type="ECO:0000313" key="2">
    <source>
        <dbReference type="EMBL" id="MBS4212691.1"/>
    </source>
</evidence>
<dbReference type="Gene3D" id="2.60.40.4270">
    <property type="entry name" value="Listeria-Bacteroides repeat domain"/>
    <property type="match status" value="7"/>
</dbReference>
<organism evidence="2 3">
    <name type="scientific">Neobacillus rhizophilus</name>
    <dbReference type="NCBI Taxonomy" id="2833579"/>
    <lineage>
        <taxon>Bacteria</taxon>
        <taxon>Bacillati</taxon>
        <taxon>Bacillota</taxon>
        <taxon>Bacilli</taxon>
        <taxon>Bacillales</taxon>
        <taxon>Bacillaceae</taxon>
        <taxon>Neobacillus</taxon>
    </lineage>
</organism>
<dbReference type="EMBL" id="JAGYPF010000002">
    <property type="protein sequence ID" value="MBS4212691.1"/>
    <property type="molecule type" value="Genomic_DNA"/>
</dbReference>
<dbReference type="NCBIfam" id="TIGR02543">
    <property type="entry name" value="List_Bact_rpt"/>
    <property type="match status" value="7"/>
</dbReference>
<sequence length="870" mass="95426">MNKFKKYAIFFLILLTILWYKSPVSYASQNLTIWNTWSQVTEIKTGGTFQLPPVNPTGTGTKIIINTSEKVTLIGTKSDGYSYLAIEYKCSNANLTISNLKVQSIYVPALKFIGENNHLFFTGGNKLNGSTYYPGISVEGETTLEISGDGKLDVFGGAYAAGIGAGNANKTGTIIINSGTITAQGGERGAGIGTSGHQTGGNVIINGGTITATGGTDAAGIGGGLYGRTDSIYINGGNISATGKSTSAGIGGGNNSSGGLINITGGVDLNKIWSSPSQIITTDVKYYYGVKIGDGSTDYSAPRNTSLNNLYIVNFNNGAGKEQSLAYVTSNADAKLPSKELLNSLSKDGSFSPNNNVILLWKDSNGQFYNGSSFDTSINKSFTAFWGYNVELVTNNAEPNTNFVAESDKKLIDEIQLSPKKAGFLFDGWYLDADLTIPLSADYKVSKDITLYAKWTPYVDVYFWDGTNNVKSQVALGQKITEPSAPVQDKYTFGGWYTDSTRTHAMDFNTPITQGIQLYAKWIPYVVDVYFWDGTNNDKVQVAPGQKITEPSAPVQDKYTFGGWYTDSTRTHAMDFNTPITQGIQLYAKWIPYVVDVYFWDGTNNDKVQVAPGQKITEPFAPVQDKYTFGGWYTDSTRTHAMDFNTPITQGIQLYAKWIPYVVDVYFWDGTNNVKSQVAPGQKITEPSAPVRDNYAFGGWYTDSARTHAMDFNTPITQGMQLYAKWIPYVVDVYFWDGANNVKVQVAPGQKITEPSAPVKDNYTFQGWYTDSARTNAMDFNAPITQGIQLYAKWIPHVVDVYFWDGTNNVKVQVAPGQKITEPSAPVKDNYAFGGWYTDSARTNAMDFNTPITQGIQLYAKWIPYVDVYF</sequence>
<dbReference type="AlphaFoldDB" id="A0A942U183"/>
<accession>A0A942U183</accession>
<dbReference type="Pfam" id="PF09479">
    <property type="entry name" value="Flg_new"/>
    <property type="match status" value="7"/>
</dbReference>